<evidence type="ECO:0000313" key="2">
    <source>
        <dbReference type="Proteomes" id="UP000439903"/>
    </source>
</evidence>
<dbReference type="EMBL" id="WTPW01000554">
    <property type="protein sequence ID" value="KAF0500249.1"/>
    <property type="molecule type" value="Genomic_DNA"/>
</dbReference>
<dbReference type="Proteomes" id="UP000439903">
    <property type="component" value="Unassembled WGS sequence"/>
</dbReference>
<protein>
    <submittedName>
        <fullName evidence="1">Uncharacterized protein</fullName>
    </submittedName>
</protein>
<accession>A0A8H4AIP2</accession>
<name>A0A8H4AIP2_GIGMA</name>
<proteinExistence type="predicted"/>
<reference evidence="1 2" key="1">
    <citation type="journal article" date="2019" name="Environ. Microbiol.">
        <title>At the nexus of three kingdoms: the genome of the mycorrhizal fungus Gigaspora margarita provides insights into plant, endobacterial and fungal interactions.</title>
        <authorList>
            <person name="Venice F."/>
            <person name="Ghignone S."/>
            <person name="Salvioli di Fossalunga A."/>
            <person name="Amselem J."/>
            <person name="Novero M."/>
            <person name="Xianan X."/>
            <person name="Sedzielewska Toro K."/>
            <person name="Morin E."/>
            <person name="Lipzen A."/>
            <person name="Grigoriev I.V."/>
            <person name="Henrissat B."/>
            <person name="Martin F.M."/>
            <person name="Bonfante P."/>
        </authorList>
    </citation>
    <scope>NUCLEOTIDE SEQUENCE [LARGE SCALE GENOMIC DNA]</scope>
    <source>
        <strain evidence="1 2">BEG34</strain>
    </source>
</reference>
<evidence type="ECO:0000313" key="1">
    <source>
        <dbReference type="EMBL" id="KAF0500249.1"/>
    </source>
</evidence>
<comment type="caution">
    <text evidence="1">The sequence shown here is derived from an EMBL/GenBank/DDBJ whole genome shotgun (WGS) entry which is preliminary data.</text>
</comment>
<sequence>MDSSQKNSSLLPPILKILLAKLLHKKSPILEVVDANVTLEELFYHIGFGFEKEKFNLELLFQNLATKFESIIQKCALKKEVTQESPILYGTKEMRPKANNLQRLEPTIKYAPVDPIVKTEVKLKRIKRKSSELK</sequence>
<gene>
    <name evidence="1" type="ORF">F8M41_020307</name>
</gene>
<dbReference type="AlphaFoldDB" id="A0A8H4AIP2"/>
<organism evidence="1 2">
    <name type="scientific">Gigaspora margarita</name>
    <dbReference type="NCBI Taxonomy" id="4874"/>
    <lineage>
        <taxon>Eukaryota</taxon>
        <taxon>Fungi</taxon>
        <taxon>Fungi incertae sedis</taxon>
        <taxon>Mucoromycota</taxon>
        <taxon>Glomeromycotina</taxon>
        <taxon>Glomeromycetes</taxon>
        <taxon>Diversisporales</taxon>
        <taxon>Gigasporaceae</taxon>
        <taxon>Gigaspora</taxon>
    </lineage>
</organism>
<keyword evidence="2" id="KW-1185">Reference proteome</keyword>